<dbReference type="Proteomes" id="UP001489004">
    <property type="component" value="Unassembled WGS sequence"/>
</dbReference>
<accession>A0AAW1P4Q2</accession>
<dbReference type="AlphaFoldDB" id="A0AAW1P4Q2"/>
<evidence type="ECO:0000313" key="1">
    <source>
        <dbReference type="EMBL" id="KAK9803947.1"/>
    </source>
</evidence>
<sequence>MQFLGHDFGGANLMATLTNIRDARLEIFTTAVVSTGTTCGCMLPKQQVEALQLNQYWDEQGKPTLYSYQARVSNNAGYLQRYEDILVTLYSHVAVNEAQEYPAQAKTVLPPVYCVTTDKAAIAACTSLHQPVHHVGRFPADLAAVGLPAFDGLAMRIGGGNIAFH</sequence>
<comment type="caution">
    <text evidence="1">The sequence shown here is derived from an EMBL/GenBank/DDBJ whole genome shotgun (WGS) entry which is preliminary data.</text>
</comment>
<dbReference type="EMBL" id="JALJOR010000019">
    <property type="protein sequence ID" value="KAK9803947.1"/>
    <property type="molecule type" value="Genomic_DNA"/>
</dbReference>
<keyword evidence="2" id="KW-1185">Reference proteome</keyword>
<evidence type="ECO:0000313" key="2">
    <source>
        <dbReference type="Proteomes" id="UP001489004"/>
    </source>
</evidence>
<organism evidence="1 2">
    <name type="scientific">[Myrmecia] bisecta</name>
    <dbReference type="NCBI Taxonomy" id="41462"/>
    <lineage>
        <taxon>Eukaryota</taxon>
        <taxon>Viridiplantae</taxon>
        <taxon>Chlorophyta</taxon>
        <taxon>core chlorophytes</taxon>
        <taxon>Trebouxiophyceae</taxon>
        <taxon>Trebouxiales</taxon>
        <taxon>Trebouxiaceae</taxon>
        <taxon>Myrmecia</taxon>
    </lineage>
</organism>
<protein>
    <submittedName>
        <fullName evidence="1">Uncharacterized protein</fullName>
    </submittedName>
</protein>
<reference evidence="1 2" key="1">
    <citation type="journal article" date="2024" name="Nat. Commun.">
        <title>Phylogenomics reveals the evolutionary origins of lichenization in chlorophyte algae.</title>
        <authorList>
            <person name="Puginier C."/>
            <person name="Libourel C."/>
            <person name="Otte J."/>
            <person name="Skaloud P."/>
            <person name="Haon M."/>
            <person name="Grisel S."/>
            <person name="Petersen M."/>
            <person name="Berrin J.G."/>
            <person name="Delaux P.M."/>
            <person name="Dal Grande F."/>
            <person name="Keller J."/>
        </authorList>
    </citation>
    <scope>NUCLEOTIDE SEQUENCE [LARGE SCALE GENOMIC DNA]</scope>
    <source>
        <strain evidence="1 2">SAG 2043</strain>
    </source>
</reference>
<proteinExistence type="predicted"/>
<name>A0AAW1P4Q2_9CHLO</name>
<gene>
    <name evidence="1" type="ORF">WJX72_007389</name>
</gene>